<organism evidence="6 7">
    <name type="scientific">Chenopodium quinoa</name>
    <name type="common">Quinoa</name>
    <dbReference type="NCBI Taxonomy" id="63459"/>
    <lineage>
        <taxon>Eukaryota</taxon>
        <taxon>Viridiplantae</taxon>
        <taxon>Streptophyta</taxon>
        <taxon>Embryophyta</taxon>
        <taxon>Tracheophyta</taxon>
        <taxon>Spermatophyta</taxon>
        <taxon>Magnoliopsida</taxon>
        <taxon>eudicotyledons</taxon>
        <taxon>Gunneridae</taxon>
        <taxon>Pentapetalae</taxon>
        <taxon>Caryophyllales</taxon>
        <taxon>Chenopodiaceae</taxon>
        <taxon>Chenopodioideae</taxon>
        <taxon>Atripliceae</taxon>
        <taxon>Chenopodium</taxon>
    </lineage>
</organism>
<dbReference type="SUPFAM" id="SSF90229">
    <property type="entry name" value="CCCH zinc finger"/>
    <property type="match status" value="1"/>
</dbReference>
<dbReference type="Pfam" id="PF00642">
    <property type="entry name" value="zf-CCCH"/>
    <property type="match status" value="1"/>
</dbReference>
<dbReference type="InterPro" id="IPR036855">
    <property type="entry name" value="Znf_CCCH_sf"/>
</dbReference>
<keyword evidence="2 4" id="KW-0863">Zinc-finger</keyword>
<dbReference type="SMART" id="SM00356">
    <property type="entry name" value="ZnF_C3H1"/>
    <property type="match status" value="1"/>
</dbReference>
<dbReference type="EnsemblPlants" id="AUR62016376-RA">
    <property type="protein sequence ID" value="AUR62016376-RA:cds"/>
    <property type="gene ID" value="AUR62016376"/>
</dbReference>
<evidence type="ECO:0000256" key="3">
    <source>
        <dbReference type="ARBA" id="ARBA00022833"/>
    </source>
</evidence>
<keyword evidence="7" id="KW-1185">Reference proteome</keyword>
<dbReference type="Proteomes" id="UP000596660">
    <property type="component" value="Unplaced"/>
</dbReference>
<dbReference type="InterPro" id="IPR000571">
    <property type="entry name" value="Znf_CCCH"/>
</dbReference>
<evidence type="ECO:0000313" key="6">
    <source>
        <dbReference type="EnsemblPlants" id="AUR62016376-RA:cds"/>
    </source>
</evidence>
<evidence type="ECO:0000313" key="7">
    <source>
        <dbReference type="Proteomes" id="UP000596660"/>
    </source>
</evidence>
<protein>
    <recommendedName>
        <fullName evidence="5">C3H1-type domain-containing protein</fullName>
    </recommendedName>
</protein>
<evidence type="ECO:0000259" key="5">
    <source>
        <dbReference type="PROSITE" id="PS50103"/>
    </source>
</evidence>
<accession>A0A803LN47</accession>
<feature type="domain" description="C3H1-type" evidence="5">
    <location>
        <begin position="22"/>
        <end position="50"/>
    </location>
</feature>
<proteinExistence type="predicted"/>
<evidence type="ECO:0000256" key="4">
    <source>
        <dbReference type="PROSITE-ProRule" id="PRU00723"/>
    </source>
</evidence>
<evidence type="ECO:0000256" key="2">
    <source>
        <dbReference type="ARBA" id="ARBA00022771"/>
    </source>
</evidence>
<keyword evidence="1 4" id="KW-0479">Metal-binding</keyword>
<reference evidence="6" key="1">
    <citation type="journal article" date="2017" name="Nature">
        <title>The genome of Chenopodium quinoa.</title>
        <authorList>
            <person name="Jarvis D.E."/>
            <person name="Ho Y.S."/>
            <person name="Lightfoot D.J."/>
            <person name="Schmoeckel S.M."/>
            <person name="Li B."/>
            <person name="Borm T.J.A."/>
            <person name="Ohyanagi H."/>
            <person name="Mineta K."/>
            <person name="Michell C.T."/>
            <person name="Saber N."/>
            <person name="Kharbatia N.M."/>
            <person name="Rupper R.R."/>
            <person name="Sharp A.R."/>
            <person name="Dally N."/>
            <person name="Boughton B.A."/>
            <person name="Woo Y.H."/>
            <person name="Gao G."/>
            <person name="Schijlen E.G.W.M."/>
            <person name="Guo X."/>
            <person name="Momin A.A."/>
            <person name="Negrao S."/>
            <person name="Al-Babili S."/>
            <person name="Gehring C."/>
            <person name="Roessner U."/>
            <person name="Jung C."/>
            <person name="Murphy K."/>
            <person name="Arold S.T."/>
            <person name="Gojobori T."/>
            <person name="van der Linden C.G."/>
            <person name="van Loo E.N."/>
            <person name="Jellen E.N."/>
            <person name="Maughan P.J."/>
            <person name="Tester M."/>
        </authorList>
    </citation>
    <scope>NUCLEOTIDE SEQUENCE [LARGE SCALE GENOMIC DNA]</scope>
    <source>
        <strain evidence="6">cv. PI 614886</strain>
    </source>
</reference>
<dbReference type="Gene3D" id="6.10.250.3220">
    <property type="match status" value="1"/>
</dbReference>
<dbReference type="PROSITE" id="PS50103">
    <property type="entry name" value="ZF_C3H1"/>
    <property type="match status" value="1"/>
</dbReference>
<keyword evidence="3 4" id="KW-0862">Zinc</keyword>
<dbReference type="GO" id="GO:0008270">
    <property type="term" value="F:zinc ion binding"/>
    <property type="evidence" value="ECO:0007669"/>
    <property type="project" value="UniProtKB-KW"/>
</dbReference>
<evidence type="ECO:0000256" key="1">
    <source>
        <dbReference type="ARBA" id="ARBA00022723"/>
    </source>
</evidence>
<sequence>MAERPSEAPVPANRGSVADKYKYRKALCRTFQSTGNCHYGDTCPFSHNTCKFNFKSRCPYGSSSSAPVLASESGNAQTAPKTLVNAEVQNPLKLTGSKHEMSPREVSTFKWKRSKKYVGIYADWIDEESSVPGSASGSQQ</sequence>
<dbReference type="AlphaFoldDB" id="A0A803LN47"/>
<name>A0A803LN47_CHEQI</name>
<feature type="zinc finger region" description="C3H1-type" evidence="4">
    <location>
        <begin position="22"/>
        <end position="50"/>
    </location>
</feature>
<dbReference type="Gramene" id="AUR62016376-RA">
    <property type="protein sequence ID" value="AUR62016376-RA:cds"/>
    <property type="gene ID" value="AUR62016376"/>
</dbReference>
<reference evidence="6" key="2">
    <citation type="submission" date="2021-03" db="UniProtKB">
        <authorList>
            <consortium name="EnsemblPlants"/>
        </authorList>
    </citation>
    <scope>IDENTIFICATION</scope>
</reference>